<accession>A8WWL5</accession>
<dbReference type="Proteomes" id="UP000008549">
    <property type="component" value="Unassembled WGS sequence"/>
</dbReference>
<dbReference type="HOGENOM" id="CLU_2624205_0_0_1"/>
<dbReference type="InParanoid" id="A8WWL5"/>
<protein>
    <submittedName>
        <fullName evidence="1">Protein CBG03737</fullName>
    </submittedName>
</protein>
<dbReference type="WormBase" id="CBG03737">
    <property type="protein sequence ID" value="CBP47125"/>
    <property type="gene ID" value="WBGene00026536"/>
</dbReference>
<dbReference type="AlphaFoldDB" id="A8WWL5"/>
<reference evidence="1 2" key="2">
    <citation type="journal article" date="2011" name="PLoS Genet.">
        <title>Caenorhabditis briggsae recombinant inbred line genotypes reveal inter-strain incompatibility and the evolution of recombination.</title>
        <authorList>
            <person name="Ross J.A."/>
            <person name="Koboldt D.C."/>
            <person name="Staisch J.E."/>
            <person name="Chamberlin H.M."/>
            <person name="Gupta B.P."/>
            <person name="Miller R.D."/>
            <person name="Baird S.E."/>
            <person name="Haag E.S."/>
        </authorList>
    </citation>
    <scope>NUCLEOTIDE SEQUENCE [LARGE SCALE GENOMIC DNA]</scope>
    <source>
        <strain evidence="1 2">AF16</strain>
    </source>
</reference>
<evidence type="ECO:0000313" key="3">
    <source>
        <dbReference type="WormBase" id="CBG03737"/>
    </source>
</evidence>
<dbReference type="EMBL" id="HE600990">
    <property type="protein sequence ID" value="CAP24582.2"/>
    <property type="molecule type" value="Genomic_DNA"/>
</dbReference>
<organism evidence="1 2">
    <name type="scientific">Caenorhabditis briggsae</name>
    <dbReference type="NCBI Taxonomy" id="6238"/>
    <lineage>
        <taxon>Eukaryota</taxon>
        <taxon>Metazoa</taxon>
        <taxon>Ecdysozoa</taxon>
        <taxon>Nematoda</taxon>
        <taxon>Chromadorea</taxon>
        <taxon>Rhabditida</taxon>
        <taxon>Rhabditina</taxon>
        <taxon>Rhabditomorpha</taxon>
        <taxon>Rhabditoidea</taxon>
        <taxon>Rhabditidae</taxon>
        <taxon>Peloderinae</taxon>
        <taxon>Caenorhabditis</taxon>
    </lineage>
</organism>
<reference evidence="1 2" key="1">
    <citation type="journal article" date="2003" name="PLoS Biol.">
        <title>The genome sequence of Caenorhabditis briggsae: a platform for comparative genomics.</title>
        <authorList>
            <person name="Stein L.D."/>
            <person name="Bao Z."/>
            <person name="Blasiar D."/>
            <person name="Blumenthal T."/>
            <person name="Brent M.R."/>
            <person name="Chen N."/>
            <person name="Chinwalla A."/>
            <person name="Clarke L."/>
            <person name="Clee C."/>
            <person name="Coghlan A."/>
            <person name="Coulson A."/>
            <person name="D'Eustachio P."/>
            <person name="Fitch D.H."/>
            <person name="Fulton L.A."/>
            <person name="Fulton R.E."/>
            <person name="Griffiths-Jones S."/>
            <person name="Harris T.W."/>
            <person name="Hillier L.W."/>
            <person name="Kamath R."/>
            <person name="Kuwabara P.E."/>
            <person name="Mardis E.R."/>
            <person name="Marra M.A."/>
            <person name="Miner T.L."/>
            <person name="Minx P."/>
            <person name="Mullikin J.C."/>
            <person name="Plumb R.W."/>
            <person name="Rogers J."/>
            <person name="Schein J.E."/>
            <person name="Sohrmann M."/>
            <person name="Spieth J."/>
            <person name="Stajich J.E."/>
            <person name="Wei C."/>
            <person name="Willey D."/>
            <person name="Wilson R.K."/>
            <person name="Durbin R."/>
            <person name="Waterston R.H."/>
        </authorList>
    </citation>
    <scope>NUCLEOTIDE SEQUENCE [LARGE SCALE GENOMIC DNA]</scope>
    <source>
        <strain evidence="1 2">AF16</strain>
    </source>
</reference>
<gene>
    <name evidence="1 3" type="ORF">CBG03737</name>
    <name evidence="1" type="ORF">CBG_03737</name>
</gene>
<dbReference type="GeneID" id="8581189"/>
<keyword evidence="2" id="KW-1185">Reference proteome</keyword>
<sequence length="78" mass="8911">MSDLEVFISIPVPSSESSTSFFEKKNERWDDLTRCSCNQIHETIDDLFICAEMMNSETVDDTSNQVNFSAKTLSRLKP</sequence>
<evidence type="ECO:0000313" key="2">
    <source>
        <dbReference type="Proteomes" id="UP000008549"/>
    </source>
</evidence>
<proteinExistence type="predicted"/>
<dbReference type="KEGG" id="cbr:CBG_03737"/>
<name>A8WWL5_CAEBR</name>
<dbReference type="RefSeq" id="XP_002639195.2">
    <property type="nucleotide sequence ID" value="XM_002639149.2"/>
</dbReference>
<evidence type="ECO:0000313" key="1">
    <source>
        <dbReference type="EMBL" id="CAP24582.2"/>
    </source>
</evidence>
<dbReference type="CTD" id="8581189"/>